<evidence type="ECO:0000259" key="2">
    <source>
        <dbReference type="Pfam" id="PF09917"/>
    </source>
</evidence>
<feature type="chain" id="PRO_5009919619" description="DUF2147 domain-containing protein" evidence="1">
    <location>
        <begin position="26"/>
        <end position="126"/>
    </location>
</feature>
<dbReference type="InterPro" id="IPR019223">
    <property type="entry name" value="DUF2147"/>
</dbReference>
<evidence type="ECO:0000313" key="3">
    <source>
        <dbReference type="EMBL" id="SHJ88076.1"/>
    </source>
</evidence>
<dbReference type="Proteomes" id="UP000184498">
    <property type="component" value="Unassembled WGS sequence"/>
</dbReference>
<dbReference type="AlphaFoldDB" id="A0A1M6MXB5"/>
<protein>
    <recommendedName>
        <fullName evidence="2">DUF2147 domain-containing protein</fullName>
    </recommendedName>
</protein>
<feature type="domain" description="DUF2147" evidence="2">
    <location>
        <begin position="34"/>
        <end position="125"/>
    </location>
</feature>
<reference evidence="4" key="1">
    <citation type="submission" date="2016-11" db="EMBL/GenBank/DDBJ databases">
        <authorList>
            <person name="Varghese N."/>
            <person name="Submissions S."/>
        </authorList>
    </citation>
    <scope>NUCLEOTIDE SEQUENCE [LARGE SCALE GENOMIC DNA]</scope>
    <source>
        <strain evidence="4">DSM 18016</strain>
    </source>
</reference>
<keyword evidence="1" id="KW-0732">Signal</keyword>
<dbReference type="EMBL" id="FRAM01000001">
    <property type="protein sequence ID" value="SHJ88076.1"/>
    <property type="molecule type" value="Genomic_DNA"/>
</dbReference>
<dbReference type="OrthoDB" id="670849at2"/>
<evidence type="ECO:0000256" key="1">
    <source>
        <dbReference type="SAM" id="SignalP"/>
    </source>
</evidence>
<dbReference type="STRING" id="216903.SAMN05444371_0018"/>
<gene>
    <name evidence="3" type="ORF">SAMN05444371_0018</name>
</gene>
<feature type="signal peptide" evidence="1">
    <location>
        <begin position="1"/>
        <end position="25"/>
    </location>
</feature>
<keyword evidence="4" id="KW-1185">Reference proteome</keyword>
<dbReference type="Gene3D" id="2.40.128.520">
    <property type="match status" value="1"/>
</dbReference>
<sequence length="126" mass="14148">MKNLFKTSKIIFPLVFLLMGINMQAQNSPDKLLGKWANEDKTKVVEFVKNGPSYDAVILKSEDKSLIGKKQITGLKFQHEGNYNNGTVHIIKKGKTASCTVKITKDQLTVKASYGIMSKTQVWTRL</sequence>
<name>A0A1M6MXB5_9FLAO</name>
<dbReference type="RefSeq" id="WP_084081221.1">
    <property type="nucleotide sequence ID" value="NZ_FRAM01000001.1"/>
</dbReference>
<proteinExistence type="predicted"/>
<evidence type="ECO:0000313" key="4">
    <source>
        <dbReference type="Proteomes" id="UP000184498"/>
    </source>
</evidence>
<accession>A0A1M6MXB5</accession>
<dbReference type="Pfam" id="PF09917">
    <property type="entry name" value="DUF2147"/>
    <property type="match status" value="1"/>
</dbReference>
<organism evidence="3 4">
    <name type="scientific">Epilithonimonas mollis</name>
    <dbReference type="NCBI Taxonomy" id="216903"/>
    <lineage>
        <taxon>Bacteria</taxon>
        <taxon>Pseudomonadati</taxon>
        <taxon>Bacteroidota</taxon>
        <taxon>Flavobacteriia</taxon>
        <taxon>Flavobacteriales</taxon>
        <taxon>Weeksellaceae</taxon>
        <taxon>Chryseobacterium group</taxon>
        <taxon>Epilithonimonas</taxon>
    </lineage>
</organism>